<reference evidence="4" key="1">
    <citation type="journal article" date="2002" name="Science">
        <title>The draft genome of Ciona intestinalis: insights into chordate and vertebrate origins.</title>
        <authorList>
            <person name="Dehal P."/>
            <person name="Satou Y."/>
            <person name="Campbell R.K."/>
            <person name="Chapman J."/>
            <person name="Degnan B."/>
            <person name="De Tomaso A."/>
            <person name="Davidson B."/>
            <person name="Di Gregorio A."/>
            <person name="Gelpke M."/>
            <person name="Goodstein D.M."/>
            <person name="Harafuji N."/>
            <person name="Hastings K.E."/>
            <person name="Ho I."/>
            <person name="Hotta K."/>
            <person name="Huang W."/>
            <person name="Kawashima T."/>
            <person name="Lemaire P."/>
            <person name="Martinez D."/>
            <person name="Meinertzhagen I.A."/>
            <person name="Necula S."/>
            <person name="Nonaka M."/>
            <person name="Putnam N."/>
            <person name="Rash S."/>
            <person name="Saiga H."/>
            <person name="Satake M."/>
            <person name="Terry A."/>
            <person name="Yamada L."/>
            <person name="Wang H.G."/>
            <person name="Awazu S."/>
            <person name="Azumi K."/>
            <person name="Boore J."/>
            <person name="Branno M."/>
            <person name="Chin-Bow S."/>
            <person name="DeSantis R."/>
            <person name="Doyle S."/>
            <person name="Francino P."/>
            <person name="Keys D.N."/>
            <person name="Haga S."/>
            <person name="Hayashi H."/>
            <person name="Hino K."/>
            <person name="Imai K.S."/>
            <person name="Inaba K."/>
            <person name="Kano S."/>
            <person name="Kobayashi K."/>
            <person name="Kobayashi M."/>
            <person name="Lee B.I."/>
            <person name="Makabe K.W."/>
            <person name="Manohar C."/>
            <person name="Matassi G."/>
            <person name="Medina M."/>
            <person name="Mochizuki Y."/>
            <person name="Mount S."/>
            <person name="Morishita T."/>
            <person name="Miura S."/>
            <person name="Nakayama A."/>
            <person name="Nishizaka S."/>
            <person name="Nomoto H."/>
            <person name="Ohta F."/>
            <person name="Oishi K."/>
            <person name="Rigoutsos I."/>
            <person name="Sano M."/>
            <person name="Sasaki A."/>
            <person name="Sasakura Y."/>
            <person name="Shoguchi E."/>
            <person name="Shin-i T."/>
            <person name="Spagnuolo A."/>
            <person name="Stainier D."/>
            <person name="Suzuki M.M."/>
            <person name="Tassy O."/>
            <person name="Takatori N."/>
            <person name="Tokuoka M."/>
            <person name="Yagi K."/>
            <person name="Yoshizaki F."/>
            <person name="Wada S."/>
            <person name="Zhang C."/>
            <person name="Hyatt P.D."/>
            <person name="Larimer F."/>
            <person name="Detter C."/>
            <person name="Doggett N."/>
            <person name="Glavina T."/>
            <person name="Hawkins T."/>
            <person name="Richardson P."/>
            <person name="Lucas S."/>
            <person name="Kohara Y."/>
            <person name="Levine M."/>
            <person name="Satoh N."/>
            <person name="Rokhsar D.S."/>
        </authorList>
    </citation>
    <scope>NUCLEOTIDE SEQUENCE [LARGE SCALE GENOMIC DNA]</scope>
</reference>
<evidence type="ECO:0000313" key="3">
    <source>
        <dbReference type="Ensembl" id="ENSCINP00000016530.3"/>
    </source>
</evidence>
<name>F6Z6N2_CIOIN</name>
<evidence type="ECO:0000313" key="4">
    <source>
        <dbReference type="Proteomes" id="UP000008144"/>
    </source>
</evidence>
<dbReference type="HOGENOM" id="CLU_069491_3_0_1"/>
<evidence type="ECO:0000256" key="1">
    <source>
        <dbReference type="SAM" id="Coils"/>
    </source>
</evidence>
<dbReference type="AlphaFoldDB" id="F6Z6N2"/>
<dbReference type="CDD" id="cd21182">
    <property type="entry name" value="Tudor_SMN_SPF30-like"/>
    <property type="match status" value="1"/>
</dbReference>
<dbReference type="Proteomes" id="UP000008144">
    <property type="component" value="Chromosome 8"/>
</dbReference>
<feature type="domain" description="Tudor" evidence="2">
    <location>
        <begin position="68"/>
        <end position="128"/>
    </location>
</feature>
<reference evidence="3" key="2">
    <citation type="journal article" date="2008" name="Genome Biol.">
        <title>Improved genome assembly and evidence-based global gene model set for the chordate Ciona intestinalis: new insight into intron and operon populations.</title>
        <authorList>
            <person name="Satou Y."/>
            <person name="Mineta K."/>
            <person name="Ogasawara M."/>
            <person name="Sasakura Y."/>
            <person name="Shoguchi E."/>
            <person name="Ueno K."/>
            <person name="Yamada L."/>
            <person name="Matsumoto J."/>
            <person name="Wasserscheid J."/>
            <person name="Dewar K."/>
            <person name="Wiley G.B."/>
            <person name="Macmil S.L."/>
            <person name="Roe B.A."/>
            <person name="Zeller R.W."/>
            <person name="Hastings K.E."/>
            <person name="Lemaire P."/>
            <person name="Lindquist E."/>
            <person name="Endo T."/>
            <person name="Hotta K."/>
            <person name="Inaba K."/>
        </authorList>
    </citation>
    <scope>NUCLEOTIDE SEQUENCE [LARGE SCALE GENOMIC DNA]</scope>
    <source>
        <strain evidence="3">wild type</strain>
    </source>
</reference>
<dbReference type="Ensembl" id="ENSCINT00000016530.3">
    <property type="protein sequence ID" value="ENSCINP00000016530.3"/>
    <property type="gene ID" value="ENSCING00000008082.3"/>
</dbReference>
<dbReference type="InParanoid" id="F6Z6N2"/>
<proteinExistence type="predicted"/>
<evidence type="ECO:0000259" key="2">
    <source>
        <dbReference type="PROSITE" id="PS50304"/>
    </source>
</evidence>
<keyword evidence="1" id="KW-0175">Coiled coil</keyword>
<dbReference type="STRING" id="7719.ENSCINP00000016530"/>
<dbReference type="PROSITE" id="PS50304">
    <property type="entry name" value="TUDOR"/>
    <property type="match status" value="1"/>
</dbReference>
<reference evidence="3" key="3">
    <citation type="submission" date="2025-08" db="UniProtKB">
        <authorList>
            <consortium name="Ensembl"/>
        </authorList>
    </citation>
    <scope>IDENTIFICATION</scope>
</reference>
<sequence length="236" mass="26218">VMEELTASLKSYKVQYAQVEAALAADEENDELLKLKQDLVEVIQLTEDLISAENEDGQGSSKSKPKLEWGIGDKCLALKADEGKYYEAVVEDILAESEYVAVAFCESGKSDICQMSALKPAIGGKAGPGSLHWKSKNHLKKEQSIAQREYRKKRNLKKKMRLKEKEAESEISKNKWKDFNKKVYSKTSKGKVKRSIFASPEGAGGKVGIGTCGVADKEMTKYDHGAKYNARHLVPR</sequence>
<organism evidence="3 4">
    <name type="scientific">Ciona intestinalis</name>
    <name type="common">Transparent sea squirt</name>
    <name type="synonym">Ascidia intestinalis</name>
    <dbReference type="NCBI Taxonomy" id="7719"/>
    <lineage>
        <taxon>Eukaryota</taxon>
        <taxon>Metazoa</taxon>
        <taxon>Chordata</taxon>
        <taxon>Tunicata</taxon>
        <taxon>Ascidiacea</taxon>
        <taxon>Phlebobranchia</taxon>
        <taxon>Cionidae</taxon>
        <taxon>Ciona</taxon>
    </lineage>
</organism>
<keyword evidence="4" id="KW-1185">Reference proteome</keyword>
<dbReference type="FunCoup" id="F6Z6N2">
    <property type="interactions" value="901"/>
</dbReference>
<dbReference type="SUPFAM" id="SSF63748">
    <property type="entry name" value="Tudor/PWWP/MBT"/>
    <property type="match status" value="1"/>
</dbReference>
<feature type="coiled-coil region" evidence="1">
    <location>
        <begin position="2"/>
        <end position="45"/>
    </location>
</feature>
<dbReference type="Gene3D" id="2.30.30.140">
    <property type="match status" value="1"/>
</dbReference>
<dbReference type="InterPro" id="IPR002999">
    <property type="entry name" value="Tudor"/>
</dbReference>
<dbReference type="GO" id="GO:0005634">
    <property type="term" value="C:nucleus"/>
    <property type="evidence" value="ECO:0000318"/>
    <property type="project" value="GO_Central"/>
</dbReference>
<feature type="coiled-coil region" evidence="1">
    <location>
        <begin position="146"/>
        <end position="173"/>
    </location>
</feature>
<dbReference type="EMBL" id="EAAA01002614">
    <property type="status" value="NOT_ANNOTATED_CDS"/>
    <property type="molecule type" value="Genomic_DNA"/>
</dbReference>
<accession>F6Z6N2</accession>
<reference evidence="3" key="4">
    <citation type="submission" date="2025-09" db="UniProtKB">
        <authorList>
            <consortium name="Ensembl"/>
        </authorList>
    </citation>
    <scope>IDENTIFICATION</scope>
</reference>
<dbReference type="GeneTree" id="ENSGT00940000153352"/>
<dbReference type="OMA" id="CMAVWSQ"/>
<protein>
    <recommendedName>
        <fullName evidence="2">Tudor domain-containing protein</fullName>
    </recommendedName>
</protein>